<dbReference type="AlphaFoldDB" id="A0A249PA88"/>
<organism evidence="1 2">
    <name type="scientific">Sinorhizobium sojae CCBAU 05684</name>
    <dbReference type="NCBI Taxonomy" id="716928"/>
    <lineage>
        <taxon>Bacteria</taxon>
        <taxon>Pseudomonadati</taxon>
        <taxon>Pseudomonadota</taxon>
        <taxon>Alphaproteobacteria</taxon>
        <taxon>Hyphomicrobiales</taxon>
        <taxon>Rhizobiaceae</taxon>
        <taxon>Sinorhizobium/Ensifer group</taxon>
        <taxon>Sinorhizobium</taxon>
    </lineage>
</organism>
<dbReference type="EMBL" id="CP023067">
    <property type="protein sequence ID" value="ASY62828.1"/>
    <property type="molecule type" value="Genomic_DNA"/>
</dbReference>
<keyword evidence="2" id="KW-1185">Reference proteome</keyword>
<accession>A0A249PA88</accession>
<dbReference type="Proteomes" id="UP000217211">
    <property type="component" value="Chromosome"/>
</dbReference>
<sequence length="57" mass="6386">MKATVGGFLLPQGLQWRPRLRLSLFLSRTRHHNALSAPAGATSAMQQFNVLQRDLRA</sequence>
<evidence type="ECO:0000313" key="1">
    <source>
        <dbReference type="EMBL" id="ASY62828.1"/>
    </source>
</evidence>
<dbReference type="KEGG" id="esj:SJ05684_c13730"/>
<protein>
    <submittedName>
        <fullName evidence="1">Uncharacterized protein</fullName>
    </submittedName>
</protein>
<evidence type="ECO:0000313" key="2">
    <source>
        <dbReference type="Proteomes" id="UP000217211"/>
    </source>
</evidence>
<proteinExistence type="predicted"/>
<name>A0A249PA88_9HYPH</name>
<gene>
    <name evidence="1" type="ORF">SJ05684_c13730</name>
</gene>
<reference evidence="1 2" key="1">
    <citation type="submission" date="2017-08" db="EMBL/GenBank/DDBJ databases">
        <title>Multipartite genome sequences of Sinorhizobium species nodulating soybeans.</title>
        <authorList>
            <person name="Tian C.F."/>
        </authorList>
    </citation>
    <scope>NUCLEOTIDE SEQUENCE [LARGE SCALE GENOMIC DNA]</scope>
    <source>
        <strain evidence="1 2">CCBAU 05684</strain>
    </source>
</reference>